<evidence type="ECO:0000313" key="2">
    <source>
        <dbReference type="Proteomes" id="UP000626109"/>
    </source>
</evidence>
<comment type="caution">
    <text evidence="1">The sequence shown here is derived from an EMBL/GenBank/DDBJ whole genome shotgun (WGS) entry which is preliminary data.</text>
</comment>
<name>A0A813L5A2_POLGL</name>
<proteinExistence type="predicted"/>
<evidence type="ECO:0000313" key="1">
    <source>
        <dbReference type="EMBL" id="CAE8715607.1"/>
    </source>
</evidence>
<dbReference type="AlphaFoldDB" id="A0A813L5A2"/>
<sequence length="153" mass="16917">MAAEQKHHSNFLLSGHLEDLPAPRTTLLWVHTGLWRSLRCQRGPRRCGARLCCVPCAGPFGFGGDQWLGRAIWCYGQAPAPTPPLLGLRRAPNPQFLSYRFSRIVCKRLRISAIIMLVAEVDASSPEYGGAICSRQDQLQGVQATSTEHVPHT</sequence>
<accession>A0A813L5A2</accession>
<dbReference type="Proteomes" id="UP000626109">
    <property type="component" value="Unassembled WGS sequence"/>
</dbReference>
<dbReference type="EMBL" id="CAJNNW010032829">
    <property type="protein sequence ID" value="CAE8715607.1"/>
    <property type="molecule type" value="Genomic_DNA"/>
</dbReference>
<organism evidence="1 2">
    <name type="scientific">Polarella glacialis</name>
    <name type="common">Dinoflagellate</name>
    <dbReference type="NCBI Taxonomy" id="89957"/>
    <lineage>
        <taxon>Eukaryota</taxon>
        <taxon>Sar</taxon>
        <taxon>Alveolata</taxon>
        <taxon>Dinophyceae</taxon>
        <taxon>Suessiales</taxon>
        <taxon>Suessiaceae</taxon>
        <taxon>Polarella</taxon>
    </lineage>
</organism>
<reference evidence="1" key="1">
    <citation type="submission" date="2021-02" db="EMBL/GenBank/DDBJ databases">
        <authorList>
            <person name="Dougan E. K."/>
            <person name="Rhodes N."/>
            <person name="Thang M."/>
            <person name="Chan C."/>
        </authorList>
    </citation>
    <scope>NUCLEOTIDE SEQUENCE</scope>
</reference>
<gene>
    <name evidence="1" type="ORF">PGLA2088_LOCUS38650</name>
</gene>
<protein>
    <submittedName>
        <fullName evidence="1">Uncharacterized protein</fullName>
    </submittedName>
</protein>